<dbReference type="AlphaFoldDB" id="A0A6A6ZBC7"/>
<sequence length="177" mass="19429">MESHHMSGNLSEEKGSTQECEILETACTIAGSDPFGQITEAFLLVKGLLYQTVFQGMNAIASTCHPPLAFNESEHFYPDFDYTEDGTSYTITTGTQLFCFILLSHVSTSAGDDDWMGNIVLQRVGECDGTEGVFERVGLMEYERFTCDKQTPTRFEELKGRGGDGVGIVVDAVVKIV</sequence>
<evidence type="ECO:0000313" key="1">
    <source>
        <dbReference type="EMBL" id="KAF2818392.1"/>
    </source>
</evidence>
<evidence type="ECO:0000313" key="2">
    <source>
        <dbReference type="Proteomes" id="UP000799424"/>
    </source>
</evidence>
<reference evidence="1" key="1">
    <citation type="journal article" date="2020" name="Stud. Mycol.">
        <title>101 Dothideomycetes genomes: a test case for predicting lifestyles and emergence of pathogens.</title>
        <authorList>
            <person name="Haridas S."/>
            <person name="Albert R."/>
            <person name="Binder M."/>
            <person name="Bloem J."/>
            <person name="Labutti K."/>
            <person name="Salamov A."/>
            <person name="Andreopoulos B."/>
            <person name="Baker S."/>
            <person name="Barry K."/>
            <person name="Bills G."/>
            <person name="Bluhm B."/>
            <person name="Cannon C."/>
            <person name="Castanera R."/>
            <person name="Culley D."/>
            <person name="Daum C."/>
            <person name="Ezra D."/>
            <person name="Gonzalez J."/>
            <person name="Henrissat B."/>
            <person name="Kuo A."/>
            <person name="Liang C."/>
            <person name="Lipzen A."/>
            <person name="Lutzoni F."/>
            <person name="Magnuson J."/>
            <person name="Mondo S."/>
            <person name="Nolan M."/>
            <person name="Ohm R."/>
            <person name="Pangilinan J."/>
            <person name="Park H.-J."/>
            <person name="Ramirez L."/>
            <person name="Alfaro M."/>
            <person name="Sun H."/>
            <person name="Tritt A."/>
            <person name="Yoshinaga Y."/>
            <person name="Zwiers L.-H."/>
            <person name="Turgeon B."/>
            <person name="Goodwin S."/>
            <person name="Spatafora J."/>
            <person name="Crous P."/>
            <person name="Grigoriev I."/>
        </authorList>
    </citation>
    <scope>NUCLEOTIDE SEQUENCE</scope>
    <source>
        <strain evidence="1">CBS 113818</strain>
    </source>
</reference>
<proteinExistence type="predicted"/>
<gene>
    <name evidence="1" type="ORF">CC86DRAFT_158770</name>
</gene>
<dbReference type="EMBL" id="MU006253">
    <property type="protein sequence ID" value="KAF2818392.1"/>
    <property type="molecule type" value="Genomic_DNA"/>
</dbReference>
<keyword evidence="2" id="KW-1185">Reference proteome</keyword>
<name>A0A6A6ZBC7_9PLEO</name>
<organism evidence="1 2">
    <name type="scientific">Ophiobolus disseminans</name>
    <dbReference type="NCBI Taxonomy" id="1469910"/>
    <lineage>
        <taxon>Eukaryota</taxon>
        <taxon>Fungi</taxon>
        <taxon>Dikarya</taxon>
        <taxon>Ascomycota</taxon>
        <taxon>Pezizomycotina</taxon>
        <taxon>Dothideomycetes</taxon>
        <taxon>Pleosporomycetidae</taxon>
        <taxon>Pleosporales</taxon>
        <taxon>Pleosporineae</taxon>
        <taxon>Phaeosphaeriaceae</taxon>
        <taxon>Ophiobolus</taxon>
    </lineage>
</organism>
<protein>
    <submittedName>
        <fullName evidence="1">Uncharacterized protein</fullName>
    </submittedName>
</protein>
<dbReference type="Proteomes" id="UP000799424">
    <property type="component" value="Unassembled WGS sequence"/>
</dbReference>
<accession>A0A6A6ZBC7</accession>